<dbReference type="Proteomes" id="UP000054516">
    <property type="component" value="Unassembled WGS sequence"/>
</dbReference>
<sequence>MSPQRPRLSNQQWNDRKASIRQWYLVDDESLEQVQSKLKQQGLDATIHQIEHKLKTWNFRKYVDKKTWISIDHRITKRKRDGKESEVIFYGRRMKTKTVAKETDRHGDRSTLARLGLRRNPSPPPLADCHVAVCTPQPLQMEFEWPPSLPWLRFSSRELPMIHKVCKPLILESQNAPSRGLVSAILPAVPRIDIAHIGVSKLAAIIGRSMPETYPEENLQRAQTLLGESAEDSLREYVSIIIYTVSNNMHYLYHSYQWKRIFEVLQDAGIFRLSVNLRANNSPTMNGFMEKFHNISILRYVRTIYNQPRDAQVETALKWLVASGYCPNTTAKALWTRVQHYSNVPLHTQQSMVDLTKYLLNAGASADILVTGGNVIQATRHEKPQTILEIALQRHWESDTIIDLAELLLKHGASKSLYRSLHTAIRSKWTGLVEILTQLEGSLTASLEPSHNSSPHRETALTVAASVGLEQATHILNQLSSRYPSIHVSTFITPDVFMVAAAGGHDEIIRYMHKFSHSIIADEYGITPLHMAARFGHLSTCQLLLALQSASNTHTSAKVSPLHAACHGGHQSVVEFLITKGADVNAAPIFDSEDEVTRFSLWFGEQICPLLFAYDPFFVYYPFSKAVLDWLLSCPLDPGRLSCAAILVSSGAKLVGSELSIAAECRHLKLLSASIAAGADPNVLDAGGKTALQHALRGGRREFDSLYSVISYLLSKGARLLGGEVDSAVSLKDWEVVTLLQEHGGNVTKTEYRNELEKAVLRRDNALVVELFYIQPRIYSAGALHAAIEMGNNSMIQSLMSNRPADTSGDRFEITAIAAAATFGNLALLQTLLAHPPSCHTGPLPFVRDHSSGRLAFLGIKYQLNQRGSPYEWPRGSPLALVAISMHSDALKACSQLLRSGFCADKLTWVVASSFNNTAFVEALLCHTQHGDYSYGEFLGFHPLACAIRNDNETLIDLLLTARVDANGRGTCVGEPLHAAVKKGDLNIVRKLVQAGADVNAASLFTMSPLRQAVQDGRLDIVDYLVQAGADLNKASGSPEQVPLQEAVRKERLDIVDYLVRAGADVNAASLATASLLLPAVQQGRLDIVDYLVRAGADVNSPAADVAGATYLQMAAINGDLGLARYLIDEGAQVNAPPSRYRGRTALQGAAEHGRLDMLEFLLVAGALTNDRWRRRFIKAVKLAIKERHSVVADILKQRAGWSDEDQELLLQVNVDYDTGSEGDE</sequence>
<feature type="repeat" description="ANK" evidence="3">
    <location>
        <begin position="1039"/>
        <end position="1071"/>
    </location>
</feature>
<keyword evidence="6" id="KW-1185">Reference proteome</keyword>
<reference evidence="5" key="1">
    <citation type="submission" date="2016-03" db="EMBL/GenBank/DDBJ databases">
        <title>Draft genome sequence of Rosellinia necatrix.</title>
        <authorList>
            <person name="Kanematsu S."/>
        </authorList>
    </citation>
    <scope>NUCLEOTIDE SEQUENCE [LARGE SCALE GENOMIC DNA]</scope>
    <source>
        <strain evidence="5">W97</strain>
    </source>
</reference>
<evidence type="ECO:0000256" key="1">
    <source>
        <dbReference type="ARBA" id="ARBA00022737"/>
    </source>
</evidence>
<dbReference type="Pfam" id="PF14420">
    <property type="entry name" value="Clr5"/>
    <property type="match status" value="1"/>
</dbReference>
<dbReference type="PRINTS" id="PR01415">
    <property type="entry name" value="ANKYRIN"/>
</dbReference>
<dbReference type="PROSITE" id="PS50088">
    <property type="entry name" value="ANK_REPEAT"/>
    <property type="match status" value="8"/>
</dbReference>
<keyword evidence="2 3" id="KW-0040">ANK repeat</keyword>
<dbReference type="Gene3D" id="1.25.40.20">
    <property type="entry name" value="Ankyrin repeat-containing domain"/>
    <property type="match status" value="5"/>
</dbReference>
<evidence type="ECO:0000313" key="5">
    <source>
        <dbReference type="EMBL" id="GAW27367.1"/>
    </source>
</evidence>
<dbReference type="SUPFAM" id="SSF48403">
    <property type="entry name" value="Ankyrin repeat"/>
    <property type="match status" value="3"/>
</dbReference>
<feature type="repeat" description="ANK" evidence="3">
    <location>
        <begin position="1005"/>
        <end position="1037"/>
    </location>
</feature>
<proteinExistence type="predicted"/>
<gene>
    <name evidence="5" type="ORF">SAMD00023353_11800160</name>
</gene>
<dbReference type="SMART" id="SM00248">
    <property type="entry name" value="ANK"/>
    <property type="match status" value="15"/>
</dbReference>
<dbReference type="Pfam" id="PF13637">
    <property type="entry name" value="Ank_4"/>
    <property type="match status" value="1"/>
</dbReference>
<dbReference type="AlphaFoldDB" id="A0A1S8ABB5"/>
<accession>A0A1S8ABB5</accession>
<dbReference type="PROSITE" id="PS50297">
    <property type="entry name" value="ANK_REP_REGION"/>
    <property type="match status" value="7"/>
</dbReference>
<feature type="repeat" description="ANK" evidence="3">
    <location>
        <begin position="1072"/>
        <end position="1104"/>
    </location>
</feature>
<dbReference type="Pfam" id="PF12796">
    <property type="entry name" value="Ank_2"/>
    <property type="match status" value="3"/>
</dbReference>
<evidence type="ECO:0000259" key="4">
    <source>
        <dbReference type="Pfam" id="PF14420"/>
    </source>
</evidence>
<feature type="repeat" description="ANK" evidence="3">
    <location>
        <begin position="524"/>
        <end position="556"/>
    </location>
</feature>
<feature type="repeat" description="ANK" evidence="3">
    <location>
        <begin position="1107"/>
        <end position="1139"/>
    </location>
</feature>
<feature type="repeat" description="ANK" evidence="3">
    <location>
        <begin position="1142"/>
        <end position="1174"/>
    </location>
</feature>
<dbReference type="STRING" id="77044.A0A1S8ABB5"/>
<dbReference type="InterPro" id="IPR025676">
    <property type="entry name" value="Clr5_dom"/>
</dbReference>
<dbReference type="InterPro" id="IPR036770">
    <property type="entry name" value="Ankyrin_rpt-contain_sf"/>
</dbReference>
<evidence type="ECO:0000256" key="3">
    <source>
        <dbReference type="PROSITE-ProRule" id="PRU00023"/>
    </source>
</evidence>
<dbReference type="PANTHER" id="PTHR24123">
    <property type="entry name" value="ANKYRIN REPEAT-CONTAINING"/>
    <property type="match status" value="1"/>
</dbReference>
<feature type="domain" description="Clr5" evidence="4">
    <location>
        <begin position="10"/>
        <end position="61"/>
    </location>
</feature>
<dbReference type="InterPro" id="IPR002110">
    <property type="entry name" value="Ankyrin_rpt"/>
</dbReference>
<organism evidence="5">
    <name type="scientific">Rosellinia necatrix</name>
    <name type="common">White root-rot fungus</name>
    <dbReference type="NCBI Taxonomy" id="77044"/>
    <lineage>
        <taxon>Eukaryota</taxon>
        <taxon>Fungi</taxon>
        <taxon>Dikarya</taxon>
        <taxon>Ascomycota</taxon>
        <taxon>Pezizomycotina</taxon>
        <taxon>Sordariomycetes</taxon>
        <taxon>Xylariomycetidae</taxon>
        <taxon>Xylariales</taxon>
        <taxon>Xylariaceae</taxon>
        <taxon>Rosellinia</taxon>
    </lineage>
</organism>
<feature type="repeat" description="ANK" evidence="3">
    <location>
        <begin position="557"/>
        <end position="589"/>
    </location>
</feature>
<name>A0A1S8ABB5_ROSNE</name>
<dbReference type="OMA" id="HIASHIY"/>
<dbReference type="EMBL" id="DF977563">
    <property type="protein sequence ID" value="GAW27367.1"/>
    <property type="molecule type" value="Genomic_DNA"/>
</dbReference>
<evidence type="ECO:0000313" key="6">
    <source>
        <dbReference type="Proteomes" id="UP000054516"/>
    </source>
</evidence>
<protein>
    <submittedName>
        <fullName evidence="5">Putative ankyrin repeat-containing domain protein</fullName>
    </submittedName>
</protein>
<dbReference type="PANTHER" id="PTHR24123:SF138">
    <property type="entry name" value="NACHT DOMAIN-CONTAINING PROTEIN"/>
    <property type="match status" value="1"/>
</dbReference>
<dbReference type="OrthoDB" id="539213at2759"/>
<feature type="repeat" description="ANK" evidence="3">
    <location>
        <begin position="976"/>
        <end position="1004"/>
    </location>
</feature>
<dbReference type="InterPro" id="IPR051165">
    <property type="entry name" value="Multifunctional_ANK_Repeat"/>
</dbReference>
<evidence type="ECO:0000256" key="2">
    <source>
        <dbReference type="ARBA" id="ARBA00023043"/>
    </source>
</evidence>
<keyword evidence="1" id="KW-0677">Repeat</keyword>